<proteinExistence type="predicted"/>
<keyword evidence="3" id="KW-1185">Reference proteome</keyword>
<reference evidence="2" key="1">
    <citation type="journal article" date="2020" name="Stud. Mycol.">
        <title>101 Dothideomycetes genomes: a test case for predicting lifestyles and emergence of pathogens.</title>
        <authorList>
            <person name="Haridas S."/>
            <person name="Albert R."/>
            <person name="Binder M."/>
            <person name="Bloem J."/>
            <person name="Labutti K."/>
            <person name="Salamov A."/>
            <person name="Andreopoulos B."/>
            <person name="Baker S."/>
            <person name="Barry K."/>
            <person name="Bills G."/>
            <person name="Bluhm B."/>
            <person name="Cannon C."/>
            <person name="Castanera R."/>
            <person name="Culley D."/>
            <person name="Daum C."/>
            <person name="Ezra D."/>
            <person name="Gonzalez J."/>
            <person name="Henrissat B."/>
            <person name="Kuo A."/>
            <person name="Liang C."/>
            <person name="Lipzen A."/>
            <person name="Lutzoni F."/>
            <person name="Magnuson J."/>
            <person name="Mondo S."/>
            <person name="Nolan M."/>
            <person name="Ohm R."/>
            <person name="Pangilinan J."/>
            <person name="Park H.-J."/>
            <person name="Ramirez L."/>
            <person name="Alfaro M."/>
            <person name="Sun H."/>
            <person name="Tritt A."/>
            <person name="Yoshinaga Y."/>
            <person name="Zwiers L.-H."/>
            <person name="Turgeon B."/>
            <person name="Goodwin S."/>
            <person name="Spatafora J."/>
            <person name="Crous P."/>
            <person name="Grigoriev I."/>
        </authorList>
    </citation>
    <scope>NUCLEOTIDE SEQUENCE</scope>
    <source>
        <strain evidence="2">CBS 480.64</strain>
    </source>
</reference>
<name>A0A6A7C9J3_9PEZI</name>
<dbReference type="Proteomes" id="UP000799421">
    <property type="component" value="Unassembled WGS sequence"/>
</dbReference>
<protein>
    <submittedName>
        <fullName evidence="2">Uncharacterized protein</fullName>
    </submittedName>
</protein>
<dbReference type="EMBL" id="MU005958">
    <property type="protein sequence ID" value="KAF2864063.1"/>
    <property type="molecule type" value="Genomic_DNA"/>
</dbReference>
<feature type="transmembrane region" description="Helical" evidence="1">
    <location>
        <begin position="105"/>
        <end position="126"/>
    </location>
</feature>
<evidence type="ECO:0000313" key="2">
    <source>
        <dbReference type="EMBL" id="KAF2864063.1"/>
    </source>
</evidence>
<dbReference type="OrthoDB" id="4868994at2759"/>
<accession>A0A6A7C9J3</accession>
<dbReference type="AlphaFoldDB" id="A0A6A7C9J3"/>
<evidence type="ECO:0000256" key="1">
    <source>
        <dbReference type="SAM" id="Phobius"/>
    </source>
</evidence>
<keyword evidence="1" id="KW-0472">Membrane</keyword>
<gene>
    <name evidence="2" type="ORF">K470DRAFT_240088</name>
</gene>
<evidence type="ECO:0000313" key="3">
    <source>
        <dbReference type="Proteomes" id="UP000799421"/>
    </source>
</evidence>
<keyword evidence="1" id="KW-0812">Transmembrane</keyword>
<sequence>MPMPSKDTRVATTADERGLTQYLWKWGGSSVPPSVLATFITAQHLRPFQTLPMLFPPVLLLSSYLNLQGFQKDAAGVTAAWSAAYMALASRRKLAIRQRFNVRGIVRGATMGMCAMNVVACGWVYAFGKRKNEA</sequence>
<keyword evidence="1" id="KW-1133">Transmembrane helix</keyword>
<organism evidence="2 3">
    <name type="scientific">Piedraia hortae CBS 480.64</name>
    <dbReference type="NCBI Taxonomy" id="1314780"/>
    <lineage>
        <taxon>Eukaryota</taxon>
        <taxon>Fungi</taxon>
        <taxon>Dikarya</taxon>
        <taxon>Ascomycota</taxon>
        <taxon>Pezizomycotina</taxon>
        <taxon>Dothideomycetes</taxon>
        <taxon>Dothideomycetidae</taxon>
        <taxon>Capnodiales</taxon>
        <taxon>Piedraiaceae</taxon>
        <taxon>Piedraia</taxon>
    </lineage>
</organism>